<evidence type="ECO:0000256" key="6">
    <source>
        <dbReference type="ARBA" id="ARBA00045368"/>
    </source>
</evidence>
<evidence type="ECO:0000256" key="2">
    <source>
        <dbReference type="ARBA" id="ARBA00023043"/>
    </source>
</evidence>
<dbReference type="PROSITE" id="PS50297">
    <property type="entry name" value="ANK_REP_REGION"/>
    <property type="match status" value="3"/>
</dbReference>
<dbReference type="CTD" id="323099"/>
<dbReference type="PANTHER" id="PTHR46680">
    <property type="entry name" value="NF-KAPPA-B INHIBITOR ALPHA"/>
    <property type="match status" value="1"/>
</dbReference>
<evidence type="ECO:0000313" key="9">
    <source>
        <dbReference type="Ensembl" id="ENSGMOP00000018701.2"/>
    </source>
</evidence>
<reference evidence="9" key="1">
    <citation type="submission" date="2025-08" db="UniProtKB">
        <authorList>
            <consortium name="Ensembl"/>
        </authorList>
    </citation>
    <scope>IDENTIFICATION</scope>
</reference>
<dbReference type="PROSITE" id="PS50088">
    <property type="entry name" value="ANK_REPEAT"/>
    <property type="match status" value="3"/>
</dbReference>
<dbReference type="Ensembl" id="ENSGMOT00000019159.2">
    <property type="protein sequence ID" value="ENSGMOP00000018701.2"/>
    <property type="gene ID" value="ENSGMOG00000017407.2"/>
</dbReference>
<dbReference type="Pfam" id="PF00023">
    <property type="entry name" value="Ank"/>
    <property type="match status" value="1"/>
</dbReference>
<dbReference type="InterPro" id="IPR036770">
    <property type="entry name" value="Ankyrin_rpt-contain_sf"/>
</dbReference>
<dbReference type="Pfam" id="PF12796">
    <property type="entry name" value="Ank_2"/>
    <property type="match status" value="1"/>
</dbReference>
<feature type="repeat" description="ANK" evidence="7">
    <location>
        <begin position="118"/>
        <end position="150"/>
    </location>
</feature>
<accession>A0A8C4ZPV3</accession>
<dbReference type="Gene3D" id="1.25.40.20">
    <property type="entry name" value="Ankyrin repeat-containing domain"/>
    <property type="match status" value="1"/>
</dbReference>
<reference evidence="9" key="2">
    <citation type="submission" date="2025-09" db="UniProtKB">
        <authorList>
            <consortium name="Ensembl"/>
        </authorList>
    </citation>
    <scope>IDENTIFICATION</scope>
</reference>
<dbReference type="PANTHER" id="PTHR46680:SF1">
    <property type="entry name" value="NF-KAPPA-B INHIBITOR ALPHA"/>
    <property type="match status" value="1"/>
</dbReference>
<dbReference type="GO" id="GO:0051059">
    <property type="term" value="F:NF-kappaB binding"/>
    <property type="evidence" value="ECO:0007669"/>
    <property type="project" value="TreeGrafter"/>
</dbReference>
<evidence type="ECO:0000256" key="4">
    <source>
        <dbReference type="ARBA" id="ARBA00041123"/>
    </source>
</evidence>
<dbReference type="PRINTS" id="PR01415">
    <property type="entry name" value="ANKYRIN"/>
</dbReference>
<evidence type="ECO:0000256" key="1">
    <source>
        <dbReference type="ARBA" id="ARBA00022737"/>
    </source>
</evidence>
<evidence type="ECO:0000256" key="5">
    <source>
        <dbReference type="ARBA" id="ARBA00041987"/>
    </source>
</evidence>
<comment type="similarity">
    <text evidence="3">Belongs to the NF-kappa-B inhibitor family.</text>
</comment>
<dbReference type="InterPro" id="IPR051070">
    <property type="entry name" value="NF-kappa-B_inhibitor"/>
</dbReference>
<evidence type="ECO:0000256" key="8">
    <source>
        <dbReference type="SAM" id="MobiDB-lite"/>
    </source>
</evidence>
<keyword evidence="10" id="KW-1185">Reference proteome</keyword>
<organism evidence="9 10">
    <name type="scientific">Gadus morhua</name>
    <name type="common">Atlantic cod</name>
    <dbReference type="NCBI Taxonomy" id="8049"/>
    <lineage>
        <taxon>Eukaryota</taxon>
        <taxon>Metazoa</taxon>
        <taxon>Chordata</taxon>
        <taxon>Craniata</taxon>
        <taxon>Vertebrata</taxon>
        <taxon>Euteleostomi</taxon>
        <taxon>Actinopterygii</taxon>
        <taxon>Neopterygii</taxon>
        <taxon>Teleostei</taxon>
        <taxon>Neoteleostei</taxon>
        <taxon>Acanthomorphata</taxon>
        <taxon>Zeiogadaria</taxon>
        <taxon>Gadariae</taxon>
        <taxon>Gadiformes</taxon>
        <taxon>Gadoidei</taxon>
        <taxon>Gadidae</taxon>
        <taxon>Gadus</taxon>
    </lineage>
</organism>
<dbReference type="OMA" id="TYGLDNC"/>
<name>A0A8C4ZPV3_GADMO</name>
<dbReference type="SMART" id="SM00248">
    <property type="entry name" value="ANK"/>
    <property type="match status" value="5"/>
</dbReference>
<evidence type="ECO:0000313" key="10">
    <source>
        <dbReference type="Proteomes" id="UP000694546"/>
    </source>
</evidence>
<dbReference type="SUPFAM" id="SSF48403">
    <property type="entry name" value="Ankyrin repeat"/>
    <property type="match status" value="1"/>
</dbReference>
<dbReference type="GO" id="GO:0034142">
    <property type="term" value="P:toll-like receptor 4 signaling pathway"/>
    <property type="evidence" value="ECO:0007669"/>
    <property type="project" value="TreeGrafter"/>
</dbReference>
<proteinExistence type="inferred from homology"/>
<dbReference type="Proteomes" id="UP000694546">
    <property type="component" value="Chromosome 5"/>
</dbReference>
<dbReference type="GO" id="GO:0005829">
    <property type="term" value="C:cytosol"/>
    <property type="evidence" value="ECO:0007669"/>
    <property type="project" value="TreeGrafter"/>
</dbReference>
<dbReference type="AlphaFoldDB" id="A0A8C4ZPV3"/>
<dbReference type="KEGG" id="gmh:115544171"/>
<feature type="repeat" description="ANK" evidence="7">
    <location>
        <begin position="224"/>
        <end position="256"/>
    </location>
</feature>
<dbReference type="InterPro" id="IPR002110">
    <property type="entry name" value="Ankyrin_rpt"/>
</dbReference>
<dbReference type="GeneTree" id="ENSGT00940000163080"/>
<feature type="repeat" description="ANK" evidence="7">
    <location>
        <begin position="190"/>
        <end position="222"/>
    </location>
</feature>
<keyword evidence="2 7" id="KW-0040">ANK repeat</keyword>
<keyword evidence="1" id="KW-0677">Repeat</keyword>
<protein>
    <recommendedName>
        <fullName evidence="4">NF-kappa-B inhibitor alpha</fullName>
    </recommendedName>
    <alternativeName>
        <fullName evidence="5">I-kappa-B-alpha</fullName>
    </alternativeName>
</protein>
<evidence type="ECO:0000256" key="3">
    <source>
        <dbReference type="ARBA" id="ARBA00038439"/>
    </source>
</evidence>
<sequence>MDLDRVFSQMDYIGGDAKEAKSGVGTTEDRLDSGLDSLKDEEYQAVTAELTQLRVECSRPQQKQPTSVTGDEHKWREQITEDGDTLLHLSIIHEAKDYIKNMIDSSRNTHFLNTQNILRQTPLHLAVITGQADVCERLLLAGADPTAVDDRGDTALHIACRGGNLLCFSVLTQNCPSEQLRKVISTCNYKGLNCLHLTCVHGFLSLVESLVALGADINAQEQCNGRSALHLAVDLQSLSLVRLLLRGGADPNHVSYGGFSPFHLTYGRHDNDIRNALFPLTDPSLRELPDSEPEDSEDEGEKEEEDGPTDEEVGGVDDRKTDNCGRVNCLLILTPARPTIKYSKI</sequence>
<comment type="function">
    <text evidence="6">Inhibits the activity of dimeric NF-kappa-B/REL complexes by trapping REL (RELA/p65 and NFKB1/p50) dimers in the cytoplasm by masking their nuclear localization signals. On cellular stimulation by immune and pro-inflammatory responses, becomes phosphorylated promoting ubiquitination and degradation, enabling the dimeric RELA to translocate to the nucleus and activate transcription.</text>
</comment>
<dbReference type="GO" id="GO:0071356">
    <property type="term" value="P:cellular response to tumor necrosis factor"/>
    <property type="evidence" value="ECO:0007669"/>
    <property type="project" value="TreeGrafter"/>
</dbReference>
<evidence type="ECO:0000256" key="7">
    <source>
        <dbReference type="PROSITE-ProRule" id="PRU00023"/>
    </source>
</evidence>
<feature type="region of interest" description="Disordered" evidence="8">
    <location>
        <begin position="282"/>
        <end position="323"/>
    </location>
</feature>
<feature type="compositionally biased region" description="Acidic residues" evidence="8">
    <location>
        <begin position="290"/>
        <end position="315"/>
    </location>
</feature>